<feature type="domain" description="Xylanolytic transcriptional activator regulatory" evidence="4">
    <location>
        <begin position="438"/>
        <end position="520"/>
    </location>
</feature>
<comment type="subcellular location">
    <subcellularLocation>
        <location evidence="1">Nucleus</location>
    </subcellularLocation>
</comment>
<dbReference type="EMBL" id="CAWUOM010000005">
    <property type="protein sequence ID" value="CAK7263552.1"/>
    <property type="molecule type" value="Genomic_DNA"/>
</dbReference>
<evidence type="ECO:0000256" key="1">
    <source>
        <dbReference type="ARBA" id="ARBA00004123"/>
    </source>
</evidence>
<dbReference type="InterPro" id="IPR050613">
    <property type="entry name" value="Sec_Metabolite_Reg"/>
</dbReference>
<keyword evidence="6" id="KW-1185">Reference proteome</keyword>
<feature type="compositionally biased region" description="Polar residues" evidence="3">
    <location>
        <begin position="916"/>
        <end position="946"/>
    </location>
</feature>
<evidence type="ECO:0000256" key="2">
    <source>
        <dbReference type="ARBA" id="ARBA00023242"/>
    </source>
</evidence>
<organism evidence="5 6">
    <name type="scientific">Sporothrix epigloea</name>
    <dbReference type="NCBI Taxonomy" id="1892477"/>
    <lineage>
        <taxon>Eukaryota</taxon>
        <taxon>Fungi</taxon>
        <taxon>Dikarya</taxon>
        <taxon>Ascomycota</taxon>
        <taxon>Pezizomycotina</taxon>
        <taxon>Sordariomycetes</taxon>
        <taxon>Sordariomycetidae</taxon>
        <taxon>Ophiostomatales</taxon>
        <taxon>Ophiostomataceae</taxon>
        <taxon>Sporothrix</taxon>
    </lineage>
</organism>
<feature type="region of interest" description="Disordered" evidence="3">
    <location>
        <begin position="129"/>
        <end position="194"/>
    </location>
</feature>
<dbReference type="PANTHER" id="PTHR31001:SF49">
    <property type="entry name" value="ZN(II)2CYS6 TRANSCRIPTION FACTOR (EUROFUNG)"/>
    <property type="match status" value="1"/>
</dbReference>
<accession>A0ABP0D8V6</accession>
<evidence type="ECO:0000313" key="5">
    <source>
        <dbReference type="EMBL" id="CAK7263552.1"/>
    </source>
</evidence>
<comment type="caution">
    <text evidence="5">The sequence shown here is derived from an EMBL/GenBank/DDBJ whole genome shotgun (WGS) entry which is preliminary data.</text>
</comment>
<feature type="compositionally biased region" description="Basic and acidic residues" evidence="3">
    <location>
        <begin position="875"/>
        <end position="898"/>
    </location>
</feature>
<dbReference type="SMART" id="SM00906">
    <property type="entry name" value="Fungal_trans"/>
    <property type="match status" value="1"/>
</dbReference>
<feature type="region of interest" description="Disordered" evidence="3">
    <location>
        <begin position="355"/>
        <end position="382"/>
    </location>
</feature>
<dbReference type="Pfam" id="PF04082">
    <property type="entry name" value="Fungal_trans"/>
    <property type="match status" value="1"/>
</dbReference>
<dbReference type="InterPro" id="IPR007219">
    <property type="entry name" value="XnlR_reg_dom"/>
</dbReference>
<keyword evidence="2" id="KW-0539">Nucleus</keyword>
<feature type="compositionally biased region" description="Polar residues" evidence="3">
    <location>
        <begin position="176"/>
        <end position="187"/>
    </location>
</feature>
<feature type="region of interest" description="Disordered" evidence="3">
    <location>
        <begin position="747"/>
        <end position="776"/>
    </location>
</feature>
<feature type="region of interest" description="Disordered" evidence="3">
    <location>
        <begin position="849"/>
        <end position="954"/>
    </location>
</feature>
<name>A0ABP0D8V6_9PEZI</name>
<dbReference type="CDD" id="cd12148">
    <property type="entry name" value="fungal_TF_MHR"/>
    <property type="match status" value="1"/>
</dbReference>
<proteinExistence type="predicted"/>
<sequence length="1011" mass="111271">MRQEAQMRLQRLEEMVYGLISRAPCSSNSQQDKRVDEPAATKDGVSVLRFPTLASPDPGLRVSGRLHDAVDMNMSSPRAEQAIPIGLELLPSAGPIATMLGQTPFPQATNWAAVLDSIRDIQSYLGEADAGHNNGKHKASNGEVQDKNLDSEMDRDTDEDVDALTTDAGIEEPPTSRHTVNPSQNYVRSEPNRGSVINLGTTHLQKALSTTIMPTTHHARHVESGSPIERDEPDLLLCNSFQVAEPDGILSAITAAPGFKSSNRYLVEAIASLPPRSECDRFMAVYFQASYMAGPFVHTGQFQRSYSHFWRTGNSADANASSPLLWLSMLASILSIGAMMEGRRQLAWTADRNTGLPSQNVDDAHPKSSSAASKKTAEKDQGSELSSGDLAWARRLRKLSTCCLLAGDYLAGRPLAVEALLLNTHVCFMQGRDSNTPQWATFGVVVRLAQRLGYHQVDAPGGARLGIGGRRLTPFEAEMRRRVWYFVESFDLLYSFQFGMPTVVHEDEVATDPPQNLRDDDFDETMQELPPARPPNDYTVALYFAVKLKLIRLLRQVLRVAMWRTDEAKELDKQSYKAVVTRITQELRWSYTTLPAQLRMPMHIRDCPFGDTTPEIMHRLAIEMMHHKSVCILLRQSLSRTASGENGDGCTKKSGFTVAETDMQRQACLVSALRILDLHTEFEYETCPGLETTATGDEIETSLPGGCRGAGRLTADRHMLSPLAMQNFLLAATILCLDLIEENRADKDSNKNHNKSPDDDEAASKTTTAARAGDAISGNRNLGSSLFAPFLGSGGSNLEERAADRSAKIEALRTAYALWHERRLTSREAARAAQILGAIVTKISAEASACGNEDDTTSTTLQPEDESPGWGRWDLSARELRNKQYEDDVRRHRAERAGRASQGVDLREGTQCGAMQPSTARQTHTTSSQNATTGSLTTEAPIQTRQLPAARTPPPHLDFGCEWAEPGPFDALLNDPRNVDWNMVDGFLLDQRLNTEAGGNVWSADLMAHEN</sequence>
<dbReference type="PANTHER" id="PTHR31001">
    <property type="entry name" value="UNCHARACTERIZED TRANSCRIPTIONAL REGULATORY PROTEIN"/>
    <property type="match status" value="1"/>
</dbReference>
<dbReference type="Proteomes" id="UP001642501">
    <property type="component" value="Unassembled WGS sequence"/>
</dbReference>
<reference evidence="5 6" key="1">
    <citation type="submission" date="2024-01" db="EMBL/GenBank/DDBJ databases">
        <authorList>
            <person name="Allen C."/>
            <person name="Tagirdzhanova G."/>
        </authorList>
    </citation>
    <scope>NUCLEOTIDE SEQUENCE [LARGE SCALE GENOMIC DNA]</scope>
    <source>
        <strain evidence="5 6">CBS 573.63</strain>
    </source>
</reference>
<gene>
    <name evidence="5" type="ORF">SEPCBS57363_000616</name>
</gene>
<feature type="compositionally biased region" description="Basic and acidic residues" evidence="3">
    <location>
        <begin position="747"/>
        <end position="757"/>
    </location>
</feature>
<evidence type="ECO:0000259" key="4">
    <source>
        <dbReference type="SMART" id="SM00906"/>
    </source>
</evidence>
<protein>
    <recommendedName>
        <fullName evidence="4">Xylanolytic transcriptional activator regulatory domain-containing protein</fullName>
    </recommendedName>
</protein>
<feature type="compositionally biased region" description="Basic and acidic residues" evidence="3">
    <location>
        <begin position="144"/>
        <end position="154"/>
    </location>
</feature>
<evidence type="ECO:0000313" key="6">
    <source>
        <dbReference type="Proteomes" id="UP001642501"/>
    </source>
</evidence>
<evidence type="ECO:0000256" key="3">
    <source>
        <dbReference type="SAM" id="MobiDB-lite"/>
    </source>
</evidence>